<dbReference type="GO" id="GO:0010521">
    <property type="term" value="F:telomerase inhibitor activity"/>
    <property type="evidence" value="ECO:0007669"/>
    <property type="project" value="TreeGrafter"/>
</dbReference>
<gene>
    <name evidence="2" type="primary">ten1</name>
</gene>
<dbReference type="Pfam" id="PF15490">
    <property type="entry name" value="Ten1_2"/>
    <property type="match status" value="1"/>
</dbReference>
<organism evidence="1 2">
    <name type="scientific">Pundamilia nyererei</name>
    <dbReference type="NCBI Taxonomy" id="303518"/>
    <lineage>
        <taxon>Eukaryota</taxon>
        <taxon>Metazoa</taxon>
        <taxon>Chordata</taxon>
        <taxon>Craniata</taxon>
        <taxon>Vertebrata</taxon>
        <taxon>Euteleostomi</taxon>
        <taxon>Actinopterygii</taxon>
        <taxon>Neopterygii</taxon>
        <taxon>Teleostei</taxon>
        <taxon>Neoteleostei</taxon>
        <taxon>Acanthomorphata</taxon>
        <taxon>Ovalentaria</taxon>
        <taxon>Cichlomorphae</taxon>
        <taxon>Cichliformes</taxon>
        <taxon>Cichlidae</taxon>
        <taxon>African cichlids</taxon>
        <taxon>Pseudocrenilabrinae</taxon>
        <taxon>Haplochromini</taxon>
        <taxon>Pundamilia</taxon>
    </lineage>
</organism>
<feature type="non-terminal residue" evidence="2">
    <location>
        <position position="1"/>
    </location>
</feature>
<sequence length="147" mass="16421">LAAALRVVDVDSGRNDCVTDINDFIALLCSYTFIYRYPLFSCLSPKTLVCYQPEESRATLSAQHASKEHRVVVHTLFVEPFNPIIGAQYTVLGEIENDERVGAMVRARVLNCVDGVNIALLEKAITEQRNFFTERERKLGAQPADAT</sequence>
<dbReference type="PANTHER" id="PTHR33905">
    <property type="entry name" value="CST COMPLEX SUBUNIT TEN1"/>
    <property type="match status" value="1"/>
</dbReference>
<dbReference type="RefSeq" id="XP_005736378.1">
    <property type="nucleotide sequence ID" value="XM_005736321.1"/>
</dbReference>
<dbReference type="GO" id="GO:0032211">
    <property type="term" value="P:negative regulation of telomere maintenance via telomerase"/>
    <property type="evidence" value="ECO:0007669"/>
    <property type="project" value="TreeGrafter"/>
</dbReference>
<dbReference type="GeneID" id="102215361"/>
<dbReference type="GO" id="GO:0003697">
    <property type="term" value="F:single-stranded DNA binding"/>
    <property type="evidence" value="ECO:0007669"/>
    <property type="project" value="InterPro"/>
</dbReference>
<reference evidence="2" key="1">
    <citation type="submission" date="2025-08" db="UniProtKB">
        <authorList>
            <consortium name="RefSeq"/>
        </authorList>
    </citation>
    <scope>IDENTIFICATION</scope>
</reference>
<dbReference type="Gene3D" id="2.40.50.140">
    <property type="entry name" value="Nucleic acid-binding proteins"/>
    <property type="match status" value="1"/>
</dbReference>
<proteinExistence type="predicted"/>
<dbReference type="PANTHER" id="PTHR33905:SF1">
    <property type="entry name" value="CST COMPLEX SUBUNIT TEN1"/>
    <property type="match status" value="1"/>
</dbReference>
<dbReference type="AlphaFoldDB" id="A0A9Y3RHB1"/>
<protein>
    <submittedName>
        <fullName evidence="2">CST complex subunit TEN1</fullName>
    </submittedName>
</protein>
<dbReference type="GO" id="GO:0042162">
    <property type="term" value="F:telomeric DNA binding"/>
    <property type="evidence" value="ECO:0007669"/>
    <property type="project" value="TreeGrafter"/>
</dbReference>
<name>A0A9Y3RHB1_9CICH</name>
<dbReference type="Proteomes" id="UP000695023">
    <property type="component" value="Unplaced"/>
</dbReference>
<keyword evidence="1" id="KW-1185">Reference proteome</keyword>
<accession>A0A9Y3RHB1</accession>
<dbReference type="InterPro" id="IPR029146">
    <property type="entry name" value="Ten1_animal_plant"/>
</dbReference>
<evidence type="ECO:0000313" key="2">
    <source>
        <dbReference type="RefSeq" id="XP_005736378.1"/>
    </source>
</evidence>
<evidence type="ECO:0000313" key="1">
    <source>
        <dbReference type="Proteomes" id="UP000695023"/>
    </source>
</evidence>
<dbReference type="CTD" id="100134934"/>
<dbReference type="InterPro" id="IPR012340">
    <property type="entry name" value="NA-bd_OB-fold"/>
</dbReference>
<dbReference type="GO" id="GO:1990879">
    <property type="term" value="C:CST complex"/>
    <property type="evidence" value="ECO:0007669"/>
    <property type="project" value="InterPro"/>
</dbReference>